<accession>A0A6A4MFD0</accession>
<dbReference type="EMBL" id="QEFC01000086">
    <property type="protein sequence ID" value="KAE9466521.1"/>
    <property type="molecule type" value="Genomic_DNA"/>
</dbReference>
<evidence type="ECO:0000256" key="2">
    <source>
        <dbReference type="ARBA" id="ARBA00022989"/>
    </source>
</evidence>
<reference evidence="4 5" key="1">
    <citation type="journal article" date="2019" name="Genome Biol. Evol.">
        <title>The Rhododendron genome and chromosomal organization provide insight into shared whole-genome duplications across the heath family (Ericaceae).</title>
        <authorList>
            <person name="Soza V.L."/>
            <person name="Lindsley D."/>
            <person name="Waalkes A."/>
            <person name="Ramage E."/>
            <person name="Patwardhan R.P."/>
            <person name="Burton J.N."/>
            <person name="Adey A."/>
            <person name="Kumar A."/>
            <person name="Qiu R."/>
            <person name="Shendure J."/>
            <person name="Hall B."/>
        </authorList>
    </citation>
    <scope>NUCLEOTIDE SEQUENCE [LARGE SCALE GENOMIC DNA]</scope>
    <source>
        <strain evidence="4">RSF 1966-606</strain>
    </source>
</reference>
<organism evidence="4 5">
    <name type="scientific">Rhododendron williamsianum</name>
    <dbReference type="NCBI Taxonomy" id="262921"/>
    <lineage>
        <taxon>Eukaryota</taxon>
        <taxon>Viridiplantae</taxon>
        <taxon>Streptophyta</taxon>
        <taxon>Embryophyta</taxon>
        <taxon>Tracheophyta</taxon>
        <taxon>Spermatophyta</taxon>
        <taxon>Magnoliopsida</taxon>
        <taxon>eudicotyledons</taxon>
        <taxon>Gunneridae</taxon>
        <taxon>Pentapetalae</taxon>
        <taxon>asterids</taxon>
        <taxon>Ericales</taxon>
        <taxon>Ericaceae</taxon>
        <taxon>Ericoideae</taxon>
        <taxon>Rhodoreae</taxon>
        <taxon>Rhododendron</taxon>
    </lineage>
</organism>
<dbReference type="PANTHER" id="PTHR31218">
    <property type="entry name" value="WAT1-RELATED PROTEIN"/>
    <property type="match status" value="1"/>
</dbReference>
<keyword evidence="2" id="KW-1133">Transmembrane helix</keyword>
<evidence type="ECO:0000256" key="1">
    <source>
        <dbReference type="ARBA" id="ARBA00022692"/>
    </source>
</evidence>
<feature type="non-terminal residue" evidence="4">
    <location>
        <position position="1"/>
    </location>
</feature>
<proteinExistence type="predicted"/>
<dbReference type="GO" id="GO:0016020">
    <property type="term" value="C:membrane"/>
    <property type="evidence" value="ECO:0007669"/>
    <property type="project" value="InterPro"/>
</dbReference>
<dbReference type="GO" id="GO:0022857">
    <property type="term" value="F:transmembrane transporter activity"/>
    <property type="evidence" value="ECO:0007669"/>
    <property type="project" value="InterPro"/>
</dbReference>
<evidence type="ECO:0000313" key="4">
    <source>
        <dbReference type="EMBL" id="KAE9466521.1"/>
    </source>
</evidence>
<evidence type="ECO:0000313" key="5">
    <source>
        <dbReference type="Proteomes" id="UP000428333"/>
    </source>
</evidence>
<protein>
    <submittedName>
        <fullName evidence="4">Uncharacterized protein</fullName>
    </submittedName>
</protein>
<comment type="caution">
    <text evidence="4">The sequence shown here is derived from an EMBL/GenBank/DDBJ whole genome shotgun (WGS) entry which is preliminary data.</text>
</comment>
<dbReference type="AlphaFoldDB" id="A0A6A4MFD0"/>
<keyword evidence="1" id="KW-0812">Transmembrane</keyword>
<name>A0A6A4MFD0_9ERIC</name>
<sequence>MRGRTKRSPLCSNDGVECTDIGMSTVGKAAMTKGMSNFSDCLYLLLPTHDLLRITVNFCCRSLAQMLESTGVKYSSPTLSSAMSNLIPIFTYVLAI</sequence>
<gene>
    <name evidence="4" type="ORF">C3L33_01580</name>
</gene>
<keyword evidence="3" id="KW-0472">Membrane</keyword>
<evidence type="ECO:0000256" key="3">
    <source>
        <dbReference type="ARBA" id="ARBA00023136"/>
    </source>
</evidence>
<dbReference type="InterPro" id="IPR030184">
    <property type="entry name" value="WAT1-related"/>
</dbReference>
<dbReference type="OrthoDB" id="1727045at2759"/>
<dbReference type="Proteomes" id="UP000428333">
    <property type="component" value="Linkage Group LG01"/>
</dbReference>
<keyword evidence="5" id="KW-1185">Reference proteome</keyword>